<keyword evidence="4" id="KW-1185">Reference proteome</keyword>
<dbReference type="EMBL" id="CP032416">
    <property type="protein sequence ID" value="AYD39834.1"/>
    <property type="molecule type" value="Genomic_DNA"/>
</dbReference>
<keyword evidence="2" id="KW-1133">Transmembrane helix</keyword>
<feature type="compositionally biased region" description="Polar residues" evidence="1">
    <location>
        <begin position="149"/>
        <end position="173"/>
    </location>
</feature>
<dbReference type="OrthoDB" id="1938678at2"/>
<sequence length="261" mass="28701">MKNKLTKFTNALLVILTIAFIIFAPMFNYLKNNSSNIALLNNKVFIITLLVLGCILALTGLMLILTGLCYIRNSLSTKQNFKFKKKQVIVGSIIIGIIAIIVIGNFSHKENSQVGKNTISQVSTQNDNSSTSTDQNNDSSTNTQQDNNATSETDNNTATQTETVQHPNTSGKLTSDDGMLELENDYSSDGHVCGTIKNLSNDSYSYVEVDINLYDASGNQVESTLANINNLEGDKNWNFKAPVINQDRVSKYKVVGIKENK</sequence>
<dbReference type="KEGG" id="cfer:D4Z93_04605"/>
<dbReference type="InterPro" id="IPR047676">
    <property type="entry name" value="FxLYD_dom"/>
</dbReference>
<name>A0A386H2E9_9CLOT</name>
<dbReference type="NCBIfam" id="NF038353">
    <property type="entry name" value="FxLYD_dom"/>
    <property type="match status" value="1"/>
</dbReference>
<keyword evidence="2" id="KW-0472">Membrane</keyword>
<dbReference type="AlphaFoldDB" id="A0A386H2E9"/>
<evidence type="ECO:0000256" key="2">
    <source>
        <dbReference type="SAM" id="Phobius"/>
    </source>
</evidence>
<feature type="compositionally biased region" description="Low complexity" evidence="1">
    <location>
        <begin position="122"/>
        <end position="148"/>
    </location>
</feature>
<dbReference type="Proteomes" id="UP000266301">
    <property type="component" value="Chromosome"/>
</dbReference>
<organism evidence="3 4">
    <name type="scientific">Clostridium fermenticellae</name>
    <dbReference type="NCBI Taxonomy" id="2068654"/>
    <lineage>
        <taxon>Bacteria</taxon>
        <taxon>Bacillati</taxon>
        <taxon>Bacillota</taxon>
        <taxon>Clostridia</taxon>
        <taxon>Eubacteriales</taxon>
        <taxon>Clostridiaceae</taxon>
        <taxon>Clostridium</taxon>
    </lineage>
</organism>
<feature type="transmembrane region" description="Helical" evidence="2">
    <location>
        <begin position="88"/>
        <end position="107"/>
    </location>
</feature>
<feature type="transmembrane region" description="Helical" evidence="2">
    <location>
        <begin position="12"/>
        <end position="30"/>
    </location>
</feature>
<evidence type="ECO:0000313" key="4">
    <source>
        <dbReference type="Proteomes" id="UP000266301"/>
    </source>
</evidence>
<gene>
    <name evidence="3" type="ORF">D4Z93_04605</name>
</gene>
<reference evidence="3 4" key="1">
    <citation type="journal article" date="2019" name="Int. J. Syst. Evol. Microbiol.">
        <title>Clostridium fermenticellae sp. nov., isolated from the mud in a fermentation cellar for the production of the Chinese liquor, baijiu.</title>
        <authorList>
            <person name="Xu P.X."/>
            <person name="Chai L.J."/>
            <person name="Qiu T."/>
            <person name="Zhang X.J."/>
            <person name="Lu Z.M."/>
            <person name="Xiao C."/>
            <person name="Wang S.T."/>
            <person name="Shen C.H."/>
            <person name="Shi J.S."/>
            <person name="Xu Z.H."/>
        </authorList>
    </citation>
    <scope>NUCLEOTIDE SEQUENCE [LARGE SCALE GENOMIC DNA]</scope>
    <source>
        <strain evidence="3 4">JN500901</strain>
    </source>
</reference>
<proteinExistence type="predicted"/>
<evidence type="ECO:0000256" key="1">
    <source>
        <dbReference type="SAM" id="MobiDB-lite"/>
    </source>
</evidence>
<evidence type="ECO:0000313" key="3">
    <source>
        <dbReference type="EMBL" id="AYD39834.1"/>
    </source>
</evidence>
<feature type="region of interest" description="Disordered" evidence="1">
    <location>
        <begin position="122"/>
        <end position="181"/>
    </location>
</feature>
<protein>
    <submittedName>
        <fullName evidence="3">Uncharacterized protein</fullName>
    </submittedName>
</protein>
<feature type="transmembrane region" description="Helical" evidence="2">
    <location>
        <begin position="45"/>
        <end position="68"/>
    </location>
</feature>
<accession>A0A386H2E9</accession>
<dbReference type="RefSeq" id="WP_119970790.1">
    <property type="nucleotide sequence ID" value="NZ_CP032416.1"/>
</dbReference>
<keyword evidence="2" id="KW-0812">Transmembrane</keyword>